<dbReference type="AlphaFoldDB" id="A0AAW1QCY3"/>
<organism evidence="1 2">
    <name type="scientific">Apatococcus lobatus</name>
    <dbReference type="NCBI Taxonomy" id="904363"/>
    <lineage>
        <taxon>Eukaryota</taxon>
        <taxon>Viridiplantae</taxon>
        <taxon>Chlorophyta</taxon>
        <taxon>core chlorophytes</taxon>
        <taxon>Trebouxiophyceae</taxon>
        <taxon>Chlorellales</taxon>
        <taxon>Chlorellaceae</taxon>
        <taxon>Apatococcus</taxon>
    </lineage>
</organism>
<reference evidence="1 2" key="1">
    <citation type="journal article" date="2024" name="Nat. Commun.">
        <title>Phylogenomics reveals the evolutionary origins of lichenization in chlorophyte algae.</title>
        <authorList>
            <person name="Puginier C."/>
            <person name="Libourel C."/>
            <person name="Otte J."/>
            <person name="Skaloud P."/>
            <person name="Haon M."/>
            <person name="Grisel S."/>
            <person name="Petersen M."/>
            <person name="Berrin J.G."/>
            <person name="Delaux P.M."/>
            <person name="Dal Grande F."/>
            <person name="Keller J."/>
        </authorList>
    </citation>
    <scope>NUCLEOTIDE SEQUENCE [LARGE SCALE GENOMIC DNA]</scope>
    <source>
        <strain evidence="1 2">SAG 2145</strain>
    </source>
</reference>
<sequence length="75" mass="8174">MWSQLPDLPPAATTSTAAVWRQQLLPICIFTPATPIFSPSSSFIQRMPSAAVRRIQLPTSFIPTATPTSSTPSFR</sequence>
<evidence type="ECO:0000313" key="2">
    <source>
        <dbReference type="Proteomes" id="UP001438707"/>
    </source>
</evidence>
<evidence type="ECO:0000313" key="1">
    <source>
        <dbReference type="EMBL" id="KAK9819029.1"/>
    </source>
</evidence>
<accession>A0AAW1QCY3</accession>
<comment type="caution">
    <text evidence="1">The sequence shown here is derived from an EMBL/GenBank/DDBJ whole genome shotgun (WGS) entry which is preliminary data.</text>
</comment>
<dbReference type="Proteomes" id="UP001438707">
    <property type="component" value="Unassembled WGS sequence"/>
</dbReference>
<protein>
    <submittedName>
        <fullName evidence="1">Uncharacterized protein</fullName>
    </submittedName>
</protein>
<keyword evidence="2" id="KW-1185">Reference proteome</keyword>
<gene>
    <name evidence="1" type="ORF">WJX74_007295</name>
</gene>
<name>A0AAW1QCY3_9CHLO</name>
<proteinExistence type="predicted"/>
<dbReference type="EMBL" id="JALJOS010000051">
    <property type="protein sequence ID" value="KAK9819029.1"/>
    <property type="molecule type" value="Genomic_DNA"/>
</dbReference>